<protein>
    <recommendedName>
        <fullName evidence="4 5">Cell division protein FtsZ</fullName>
    </recommendedName>
</protein>
<dbReference type="GO" id="GO:0005737">
    <property type="term" value="C:cytoplasm"/>
    <property type="evidence" value="ECO:0007669"/>
    <property type="project" value="UniProtKB-SubCell"/>
</dbReference>
<feature type="binding site" evidence="4">
    <location>
        <position position="201"/>
    </location>
    <ligand>
        <name>GTP</name>
        <dbReference type="ChEBI" id="CHEBI:37565"/>
    </ligand>
</feature>
<reference evidence="11" key="1">
    <citation type="submission" date="2017-09" db="EMBL/GenBank/DDBJ databases">
        <title>Depth-based differentiation of microbial function through sediment-hosted aquifers and enrichment of novel symbionts in the deep terrestrial subsurface.</title>
        <authorList>
            <person name="Probst A.J."/>
            <person name="Ladd B."/>
            <person name="Jarett J.K."/>
            <person name="Geller-Mcgrath D.E."/>
            <person name="Sieber C.M.K."/>
            <person name="Emerson J.B."/>
            <person name="Anantharaman K."/>
            <person name="Thomas B.C."/>
            <person name="Malmstrom R."/>
            <person name="Stieglmeier M."/>
            <person name="Klingl A."/>
            <person name="Woyke T."/>
            <person name="Ryan C.M."/>
            <person name="Banfield J.F."/>
        </authorList>
    </citation>
    <scope>NUCLEOTIDE SEQUENCE [LARGE SCALE GENOMIC DNA]</scope>
</reference>
<dbReference type="InterPro" id="IPR003008">
    <property type="entry name" value="Tubulin_FtsZ_GTPase"/>
</dbReference>
<dbReference type="GO" id="GO:0005874">
    <property type="term" value="C:microtubule"/>
    <property type="evidence" value="ECO:0007669"/>
    <property type="project" value="InterPro"/>
</dbReference>
<feature type="region of interest" description="Disordered" evidence="7">
    <location>
        <begin position="416"/>
        <end position="453"/>
    </location>
</feature>
<dbReference type="SUPFAM" id="SSF55307">
    <property type="entry name" value="Tubulin C-terminal domain-like"/>
    <property type="match status" value="1"/>
</dbReference>
<dbReference type="InterPro" id="IPR008280">
    <property type="entry name" value="Tub_FtsZ_C"/>
</dbReference>
<comment type="function">
    <text evidence="4 6">Essential cell division protein that forms a contractile ring structure (Z ring) at the future cell division site. The regulation of the ring assembly controls the timing and the location of cell division. One of the functions of the FtsZ ring is to recruit other cell division proteins to the septum to produce a new cell wall between the dividing cells. Binds GTP and shows GTPase activity.</text>
</comment>
<dbReference type="GO" id="GO:0000917">
    <property type="term" value="P:division septum assembly"/>
    <property type="evidence" value="ECO:0007669"/>
    <property type="project" value="UniProtKB-KW"/>
</dbReference>
<comment type="similarity">
    <text evidence="1 4 6">Belongs to the FtsZ family.</text>
</comment>
<feature type="domain" description="Tubulin/FtsZ 2-layer sandwich" evidence="9">
    <location>
        <begin position="265"/>
        <end position="383"/>
    </location>
</feature>
<feature type="binding site" evidence="4">
    <location>
        <position position="245"/>
    </location>
    <ligand>
        <name>GTP</name>
        <dbReference type="ChEBI" id="CHEBI:37565"/>
    </ligand>
</feature>
<comment type="subunit">
    <text evidence="4">Homodimer. Polymerizes to form a dynamic ring structure in a strictly GTP-dependent manner. Interacts directly with several other division proteins.</text>
</comment>
<dbReference type="Pfam" id="PF00091">
    <property type="entry name" value="Tubulin"/>
    <property type="match status" value="1"/>
</dbReference>
<sequence length="478" mass="51702">MKKKAKKSTKKSTTTPKKVTQKSSKAKPAKKPVASSVSAPKPKKKAIKPQPNLSHPTVKTRIRAPFDRVRIKVFGVGGGGGNAISRMRRNSDIRGIDFIAINTDSQDLEKTDARKKVHIGRNLTRGLGTGMDPVLGQQAAEENRAEIVDSIKGSDLVFITAGMGGGTGSGASPIVAEAAREHGALTIAIVTRPFSFEGAQRAQVAEEAISRLKDKVDALIVVPNDKIFDVIQKETPILKAFERIDDVLKDAIQGITELISTTGMINVDFADINAVMREAGSALVGVGHAGGQNRAAAAAALALNSPLLEFSIDGAKGILFGISGGRDVRMSEINEIAKHITANIDPSAKVIFGAYHDRRIKKGHIKVTLIATGFEASSSGGTNPVGERLISSLFNTPEEEIEENIIDLTTEKSSRELFSSEAEKEAKVSEPVSTRKERKHHKEELRLDDDTEEKVKDNIWDIPAFLRKKKKNQNEEEE</sequence>
<name>A0A2H0UQ58_9BACT</name>
<feature type="binding site" evidence="4">
    <location>
        <begin position="166"/>
        <end position="168"/>
    </location>
    <ligand>
        <name>GTP</name>
        <dbReference type="ChEBI" id="CHEBI:37565"/>
    </ligand>
</feature>
<evidence type="ECO:0000259" key="8">
    <source>
        <dbReference type="SMART" id="SM00864"/>
    </source>
</evidence>
<evidence type="ECO:0000259" key="9">
    <source>
        <dbReference type="SMART" id="SM00865"/>
    </source>
</evidence>
<keyword evidence="2 4" id="KW-0547">Nucleotide-binding</keyword>
<dbReference type="EMBL" id="PFBB01000017">
    <property type="protein sequence ID" value="PIR88547.1"/>
    <property type="molecule type" value="Genomic_DNA"/>
</dbReference>
<keyword evidence="4" id="KW-0963">Cytoplasm</keyword>
<feature type="compositionally biased region" description="Low complexity" evidence="7">
    <location>
        <begin position="11"/>
        <end position="23"/>
    </location>
</feature>
<dbReference type="SMART" id="SM00865">
    <property type="entry name" value="Tubulin_C"/>
    <property type="match status" value="1"/>
</dbReference>
<evidence type="ECO:0000256" key="6">
    <source>
        <dbReference type="RuleBase" id="RU000631"/>
    </source>
</evidence>
<evidence type="ECO:0000256" key="4">
    <source>
        <dbReference type="HAMAP-Rule" id="MF_00909"/>
    </source>
</evidence>
<dbReference type="PROSITE" id="PS00227">
    <property type="entry name" value="TUBULIN"/>
    <property type="match status" value="1"/>
</dbReference>
<dbReference type="PROSITE" id="PS01135">
    <property type="entry name" value="FTSZ_2"/>
    <property type="match status" value="1"/>
</dbReference>
<dbReference type="FunFam" id="3.40.50.1440:FF:000001">
    <property type="entry name" value="Cell division protein FtsZ"/>
    <property type="match status" value="1"/>
</dbReference>
<evidence type="ECO:0000256" key="7">
    <source>
        <dbReference type="SAM" id="MobiDB-lite"/>
    </source>
</evidence>
<accession>A0A2H0UQ58</accession>
<dbReference type="InterPro" id="IPR017975">
    <property type="entry name" value="Tubulin_CS"/>
</dbReference>
<evidence type="ECO:0000256" key="3">
    <source>
        <dbReference type="ARBA" id="ARBA00023134"/>
    </source>
</evidence>
<dbReference type="Gene3D" id="3.40.50.1440">
    <property type="entry name" value="Tubulin/FtsZ, GTPase domain"/>
    <property type="match status" value="1"/>
</dbReference>
<comment type="subcellular location">
    <subcellularLocation>
        <location evidence="4">Cytoplasm</location>
    </subcellularLocation>
    <text evidence="4">Assembles at midcell at the inner surface of the cytoplasmic membrane.</text>
</comment>
<dbReference type="PANTHER" id="PTHR30314:SF3">
    <property type="entry name" value="MITOCHONDRIAL DIVISION PROTEIN FSZA"/>
    <property type="match status" value="1"/>
</dbReference>
<dbReference type="HAMAP" id="MF_00909">
    <property type="entry name" value="FtsZ"/>
    <property type="match status" value="1"/>
</dbReference>
<dbReference type="SMART" id="SM00864">
    <property type="entry name" value="Tubulin"/>
    <property type="match status" value="1"/>
</dbReference>
<dbReference type="GO" id="GO:0003924">
    <property type="term" value="F:GTPase activity"/>
    <property type="evidence" value="ECO:0007669"/>
    <property type="project" value="UniProtKB-UniRule"/>
</dbReference>
<comment type="caution">
    <text evidence="10">The sequence shown here is derived from an EMBL/GenBank/DDBJ whole genome shotgun (WGS) entry which is preliminary data.</text>
</comment>
<keyword evidence="4 6" id="KW-0131">Cell cycle</keyword>
<proteinExistence type="inferred from homology"/>
<dbReference type="Gene3D" id="3.30.1330.20">
    <property type="entry name" value="Tubulin/FtsZ, C-terminal domain"/>
    <property type="match status" value="1"/>
</dbReference>
<organism evidence="10 11">
    <name type="scientific">Candidatus Harrisonbacteria bacterium CG10_big_fil_rev_8_21_14_0_10_44_23</name>
    <dbReference type="NCBI Taxonomy" id="1974585"/>
    <lineage>
        <taxon>Bacteria</taxon>
        <taxon>Candidatus Harrisoniibacteriota</taxon>
    </lineage>
</organism>
<dbReference type="GO" id="GO:0043093">
    <property type="term" value="P:FtsZ-dependent cytokinesis"/>
    <property type="evidence" value="ECO:0007669"/>
    <property type="project" value="UniProtKB-UniRule"/>
</dbReference>
<feature type="compositionally biased region" description="Low complexity" evidence="7">
    <location>
        <begin position="31"/>
        <end position="40"/>
    </location>
</feature>
<dbReference type="InterPro" id="IPR037103">
    <property type="entry name" value="Tubulin/FtsZ-like_C"/>
</dbReference>
<feature type="compositionally biased region" description="Basic residues" evidence="7">
    <location>
        <begin position="1"/>
        <end position="10"/>
    </location>
</feature>
<keyword evidence="4 6" id="KW-0717">Septation</keyword>
<dbReference type="GO" id="GO:0005525">
    <property type="term" value="F:GTP binding"/>
    <property type="evidence" value="ECO:0007669"/>
    <property type="project" value="UniProtKB-UniRule"/>
</dbReference>
<dbReference type="Pfam" id="PF12327">
    <property type="entry name" value="FtsZ_C"/>
    <property type="match status" value="1"/>
</dbReference>
<dbReference type="AlphaFoldDB" id="A0A2H0UQ58"/>
<dbReference type="SUPFAM" id="SSF52490">
    <property type="entry name" value="Tubulin nucleotide-binding domain-like"/>
    <property type="match status" value="1"/>
</dbReference>
<evidence type="ECO:0000313" key="10">
    <source>
        <dbReference type="EMBL" id="PIR88547.1"/>
    </source>
</evidence>
<dbReference type="InterPro" id="IPR000158">
    <property type="entry name" value="Cell_div_FtsZ"/>
</dbReference>
<dbReference type="InterPro" id="IPR018316">
    <property type="entry name" value="Tubulin/FtsZ_2-layer-sand-dom"/>
</dbReference>
<evidence type="ECO:0000256" key="1">
    <source>
        <dbReference type="ARBA" id="ARBA00009690"/>
    </source>
</evidence>
<dbReference type="CDD" id="cd02201">
    <property type="entry name" value="FtsZ_type1"/>
    <property type="match status" value="1"/>
</dbReference>
<feature type="binding site" evidence="4">
    <location>
        <begin position="78"/>
        <end position="82"/>
    </location>
    <ligand>
        <name>GTP</name>
        <dbReference type="ChEBI" id="CHEBI:37565"/>
    </ligand>
</feature>
<feature type="binding site" evidence="4">
    <location>
        <position position="197"/>
    </location>
    <ligand>
        <name>GTP</name>
        <dbReference type="ChEBI" id="CHEBI:37565"/>
    </ligand>
</feature>
<gene>
    <name evidence="4" type="primary">ftsZ</name>
    <name evidence="10" type="ORF">COU09_01710</name>
</gene>
<feature type="region of interest" description="Disordered" evidence="7">
    <location>
        <begin position="1"/>
        <end position="57"/>
    </location>
</feature>
<dbReference type="InterPro" id="IPR036525">
    <property type="entry name" value="Tubulin/FtsZ_GTPase_sf"/>
</dbReference>
<keyword evidence="3 4" id="KW-0342">GTP-binding</keyword>
<dbReference type="InterPro" id="IPR045061">
    <property type="entry name" value="FtsZ/CetZ"/>
</dbReference>
<dbReference type="InterPro" id="IPR020805">
    <property type="entry name" value="Cell_div_FtsZ_CS"/>
</dbReference>
<dbReference type="NCBIfam" id="TIGR00065">
    <property type="entry name" value="ftsZ"/>
    <property type="match status" value="1"/>
</dbReference>
<keyword evidence="4 6" id="KW-0132">Cell division</keyword>
<dbReference type="GO" id="GO:0051258">
    <property type="term" value="P:protein polymerization"/>
    <property type="evidence" value="ECO:0007669"/>
    <property type="project" value="UniProtKB-UniRule"/>
</dbReference>
<dbReference type="PANTHER" id="PTHR30314">
    <property type="entry name" value="CELL DIVISION PROTEIN FTSZ-RELATED"/>
    <property type="match status" value="1"/>
</dbReference>
<dbReference type="Proteomes" id="UP000229615">
    <property type="component" value="Unassembled WGS sequence"/>
</dbReference>
<feature type="domain" description="Tubulin/FtsZ GTPase" evidence="8">
    <location>
        <begin position="70"/>
        <end position="263"/>
    </location>
</feature>
<dbReference type="GO" id="GO:0007017">
    <property type="term" value="P:microtubule-based process"/>
    <property type="evidence" value="ECO:0007669"/>
    <property type="project" value="InterPro"/>
</dbReference>
<dbReference type="GO" id="GO:0032153">
    <property type="term" value="C:cell division site"/>
    <property type="evidence" value="ECO:0007669"/>
    <property type="project" value="UniProtKB-UniRule"/>
</dbReference>
<dbReference type="PRINTS" id="PR00423">
    <property type="entry name" value="CELLDVISFTSZ"/>
</dbReference>
<evidence type="ECO:0000256" key="2">
    <source>
        <dbReference type="ARBA" id="ARBA00022741"/>
    </source>
</evidence>
<dbReference type="InterPro" id="IPR024757">
    <property type="entry name" value="FtsZ_C"/>
</dbReference>
<evidence type="ECO:0000256" key="5">
    <source>
        <dbReference type="NCBIfam" id="TIGR00065"/>
    </source>
</evidence>
<evidence type="ECO:0000313" key="11">
    <source>
        <dbReference type="Proteomes" id="UP000229615"/>
    </source>
</evidence>